<proteinExistence type="predicted"/>
<dbReference type="Gene3D" id="2.60.120.10">
    <property type="entry name" value="Jelly Rolls"/>
    <property type="match status" value="1"/>
</dbReference>
<dbReference type="Pfam" id="PF07883">
    <property type="entry name" value="Cupin_2"/>
    <property type="match status" value="1"/>
</dbReference>
<protein>
    <recommendedName>
        <fullName evidence="1">Cupin type-2 domain-containing protein</fullName>
    </recommendedName>
</protein>
<dbReference type="EMBL" id="UINC01125082">
    <property type="protein sequence ID" value="SVD02671.1"/>
    <property type="molecule type" value="Genomic_DNA"/>
</dbReference>
<gene>
    <name evidence="2" type="ORF">METZ01_LOCUS355525</name>
</gene>
<evidence type="ECO:0000313" key="2">
    <source>
        <dbReference type="EMBL" id="SVD02671.1"/>
    </source>
</evidence>
<feature type="non-terminal residue" evidence="2">
    <location>
        <position position="1"/>
    </location>
</feature>
<name>A0A382S162_9ZZZZ</name>
<dbReference type="InterPro" id="IPR014710">
    <property type="entry name" value="RmlC-like_jellyroll"/>
</dbReference>
<feature type="domain" description="Cupin type-2" evidence="1">
    <location>
        <begin position="38"/>
        <end position="102"/>
    </location>
</feature>
<accession>A0A382S162</accession>
<dbReference type="AlphaFoldDB" id="A0A382S162"/>
<dbReference type="InterPro" id="IPR011051">
    <property type="entry name" value="RmlC_Cupin_sf"/>
</dbReference>
<dbReference type="InterPro" id="IPR013096">
    <property type="entry name" value="Cupin_2"/>
</dbReference>
<dbReference type="SUPFAM" id="SSF51182">
    <property type="entry name" value="RmlC-like cupins"/>
    <property type="match status" value="1"/>
</dbReference>
<sequence>SVPIQQNYSLDGVGNVGVCHMAPGEETCIFAIQEQDDGTVPHHYGPCDEFYYILEGEFTVWWGSDVDAVDENYVLKPGDCTHYNTGWKYKIKITGDGPGRFFYFLANPMGIEHRFD</sequence>
<reference evidence="2" key="1">
    <citation type="submission" date="2018-05" db="EMBL/GenBank/DDBJ databases">
        <authorList>
            <person name="Lanie J.A."/>
            <person name="Ng W.-L."/>
            <person name="Kazmierczak K.M."/>
            <person name="Andrzejewski T.M."/>
            <person name="Davidsen T.M."/>
            <person name="Wayne K.J."/>
            <person name="Tettelin H."/>
            <person name="Glass J.I."/>
            <person name="Rusch D."/>
            <person name="Podicherti R."/>
            <person name="Tsui H.-C.T."/>
            <person name="Winkler M.E."/>
        </authorList>
    </citation>
    <scope>NUCLEOTIDE SEQUENCE</scope>
</reference>
<organism evidence="2">
    <name type="scientific">marine metagenome</name>
    <dbReference type="NCBI Taxonomy" id="408172"/>
    <lineage>
        <taxon>unclassified sequences</taxon>
        <taxon>metagenomes</taxon>
        <taxon>ecological metagenomes</taxon>
    </lineage>
</organism>
<evidence type="ECO:0000259" key="1">
    <source>
        <dbReference type="Pfam" id="PF07883"/>
    </source>
</evidence>